<dbReference type="SUPFAM" id="SSF53187">
    <property type="entry name" value="Zn-dependent exopeptidases"/>
    <property type="match status" value="1"/>
</dbReference>
<keyword evidence="6" id="KW-0862">Zinc</keyword>
<dbReference type="Proteomes" id="UP001485043">
    <property type="component" value="Unassembled WGS sequence"/>
</dbReference>
<dbReference type="EMBL" id="JALJOV010000530">
    <property type="protein sequence ID" value="KAK9862995.1"/>
    <property type="molecule type" value="Genomic_DNA"/>
</dbReference>
<dbReference type="GO" id="GO:0006508">
    <property type="term" value="P:proteolysis"/>
    <property type="evidence" value="ECO:0007669"/>
    <property type="project" value="UniProtKB-KW"/>
</dbReference>
<organism evidence="10 11">
    <name type="scientific">Apatococcus fuscideae</name>
    <dbReference type="NCBI Taxonomy" id="2026836"/>
    <lineage>
        <taxon>Eukaryota</taxon>
        <taxon>Viridiplantae</taxon>
        <taxon>Chlorophyta</taxon>
        <taxon>core chlorophytes</taxon>
        <taxon>Trebouxiophyceae</taxon>
        <taxon>Chlorellales</taxon>
        <taxon>Chlorellaceae</taxon>
        <taxon>Apatococcus</taxon>
    </lineage>
</organism>
<comment type="cofactor">
    <cofactor evidence="2">
        <name>Zn(2+)</name>
        <dbReference type="ChEBI" id="CHEBI:29105"/>
    </cofactor>
</comment>
<dbReference type="FunFam" id="3.40.630.10:FF:000015">
    <property type="entry name" value="Aminoacyl-histidine dipeptidase PepD"/>
    <property type="match status" value="1"/>
</dbReference>
<dbReference type="PANTHER" id="PTHR43501">
    <property type="entry name" value="CYTOSOL NON-SPECIFIC DIPEPTIDASE"/>
    <property type="match status" value="1"/>
</dbReference>
<keyword evidence="7" id="KW-0482">Metalloprotease</keyword>
<dbReference type="InterPro" id="IPR001160">
    <property type="entry name" value="Peptidase_M20C"/>
</dbReference>
<feature type="non-terminal residue" evidence="10">
    <location>
        <position position="317"/>
    </location>
</feature>
<dbReference type="Pfam" id="PF07687">
    <property type="entry name" value="M20_dimer"/>
    <property type="match status" value="1"/>
</dbReference>
<keyword evidence="3" id="KW-0645">Protease</keyword>
<comment type="cofactor">
    <cofactor evidence="1">
        <name>Co(2+)</name>
        <dbReference type="ChEBI" id="CHEBI:48828"/>
    </cofactor>
</comment>
<dbReference type="PANTHER" id="PTHR43501:SF1">
    <property type="entry name" value="CYTOSOL NON-SPECIFIC DIPEPTIDASE"/>
    <property type="match status" value="1"/>
</dbReference>
<dbReference type="Gene3D" id="3.40.630.10">
    <property type="entry name" value="Zn peptidases"/>
    <property type="match status" value="1"/>
</dbReference>
<evidence type="ECO:0000256" key="4">
    <source>
        <dbReference type="ARBA" id="ARBA00022723"/>
    </source>
</evidence>
<evidence type="ECO:0000256" key="5">
    <source>
        <dbReference type="ARBA" id="ARBA00022801"/>
    </source>
</evidence>
<dbReference type="GO" id="GO:0005829">
    <property type="term" value="C:cytosol"/>
    <property type="evidence" value="ECO:0007669"/>
    <property type="project" value="TreeGrafter"/>
</dbReference>
<comment type="caution">
    <text evidence="10">The sequence shown here is derived from an EMBL/GenBank/DDBJ whole genome shotgun (WGS) entry which is preliminary data.</text>
</comment>
<keyword evidence="4" id="KW-0479">Metal-binding</keyword>
<evidence type="ECO:0000256" key="1">
    <source>
        <dbReference type="ARBA" id="ARBA00001941"/>
    </source>
</evidence>
<dbReference type="InterPro" id="IPR011650">
    <property type="entry name" value="Peptidase_M20_dimer"/>
</dbReference>
<name>A0AAW1T158_9CHLO</name>
<dbReference type="AlphaFoldDB" id="A0AAW1T158"/>
<evidence type="ECO:0000313" key="10">
    <source>
        <dbReference type="EMBL" id="KAK9862995.1"/>
    </source>
</evidence>
<reference evidence="10 11" key="1">
    <citation type="journal article" date="2024" name="Nat. Commun.">
        <title>Phylogenomics reveals the evolutionary origins of lichenization in chlorophyte algae.</title>
        <authorList>
            <person name="Puginier C."/>
            <person name="Libourel C."/>
            <person name="Otte J."/>
            <person name="Skaloud P."/>
            <person name="Haon M."/>
            <person name="Grisel S."/>
            <person name="Petersen M."/>
            <person name="Berrin J.G."/>
            <person name="Delaux P.M."/>
            <person name="Dal Grande F."/>
            <person name="Keller J."/>
        </authorList>
    </citation>
    <scope>NUCLEOTIDE SEQUENCE [LARGE SCALE GENOMIC DNA]</scope>
    <source>
        <strain evidence="10 11">SAG 2523</strain>
    </source>
</reference>
<evidence type="ECO:0000256" key="2">
    <source>
        <dbReference type="ARBA" id="ARBA00001947"/>
    </source>
</evidence>
<feature type="domain" description="Peptidase M20 dimerisation" evidence="9">
    <location>
        <begin position="257"/>
        <end position="316"/>
    </location>
</feature>
<evidence type="ECO:0000256" key="3">
    <source>
        <dbReference type="ARBA" id="ARBA00022670"/>
    </source>
</evidence>
<proteinExistence type="predicted"/>
<evidence type="ECO:0000313" key="11">
    <source>
        <dbReference type="Proteomes" id="UP001485043"/>
    </source>
</evidence>
<evidence type="ECO:0000256" key="7">
    <source>
        <dbReference type="ARBA" id="ARBA00023049"/>
    </source>
</evidence>
<evidence type="ECO:0000256" key="6">
    <source>
        <dbReference type="ARBA" id="ARBA00022833"/>
    </source>
</evidence>
<evidence type="ECO:0000256" key="8">
    <source>
        <dbReference type="ARBA" id="ARBA00023285"/>
    </source>
</evidence>
<accession>A0AAW1T158</accession>
<dbReference type="GO" id="GO:0046872">
    <property type="term" value="F:metal ion binding"/>
    <property type="evidence" value="ECO:0007669"/>
    <property type="project" value="UniProtKB-KW"/>
</dbReference>
<dbReference type="GO" id="GO:0070573">
    <property type="term" value="F:metallodipeptidase activity"/>
    <property type="evidence" value="ECO:0007669"/>
    <property type="project" value="TreeGrafter"/>
</dbReference>
<evidence type="ECO:0000259" key="9">
    <source>
        <dbReference type="Pfam" id="PF07687"/>
    </source>
</evidence>
<protein>
    <recommendedName>
        <fullName evidence="9">Peptidase M20 dimerisation domain-containing protein</fullName>
    </recommendedName>
</protein>
<keyword evidence="5" id="KW-0378">Hydrolase</keyword>
<sequence>MLRTLNVTHILNSRKVLYLVTQSVARNRPIRVPARAVTSVTEPVMARDIPTENLQPQPLWNLFKRLTEIPRPSKHEQQVLSFLKTFAQDHHLSYKQDKTGNLVILRPGSGGGEHAPAIVIQGHVDMVTEKNSDVIHDFHKDALKLVRNGDWLKAEGTTLGADNGIGVCAALALLSSGPSTKLPPLECLFTVDEETGLTGAFQLDGGLVTGRTMLNLDTEDWGEIFIGCSGGGDSLLTLALQQESCDFSGQQPLEISITGLMGGHSGLNIAEGRGNAICLAVRILQAVMEQVDAARLVQIAGGDKRNAIPRECKATIT</sequence>
<gene>
    <name evidence="10" type="ORF">WJX84_001484</name>
</gene>
<keyword evidence="11" id="KW-1185">Reference proteome</keyword>
<keyword evidence="8" id="KW-0170">Cobalt</keyword>
<dbReference type="PRINTS" id="PR00934">
    <property type="entry name" value="XHISDIPTASE"/>
</dbReference>